<feature type="region of interest" description="Disordered" evidence="4">
    <location>
        <begin position="37"/>
        <end position="56"/>
    </location>
</feature>
<feature type="chain" id="PRO_5040458570" description="Long chronological lifespan protein 2" evidence="5">
    <location>
        <begin position="22"/>
        <end position="130"/>
    </location>
</feature>
<dbReference type="PANTHER" id="PTHR38425:SF1">
    <property type="entry name" value="LONG CHRONOLOGICAL LIFESPAN PROTEIN 2"/>
    <property type="match status" value="1"/>
</dbReference>
<dbReference type="Proteomes" id="UP000886653">
    <property type="component" value="Unassembled WGS sequence"/>
</dbReference>
<evidence type="ECO:0000256" key="1">
    <source>
        <dbReference type="ARBA" id="ARBA00010545"/>
    </source>
</evidence>
<protein>
    <recommendedName>
        <fullName evidence="2">Long chronological lifespan protein 2</fullName>
    </recommendedName>
</protein>
<dbReference type="GO" id="GO:0036503">
    <property type="term" value="P:ERAD pathway"/>
    <property type="evidence" value="ECO:0007669"/>
    <property type="project" value="TreeGrafter"/>
</dbReference>
<keyword evidence="3 5" id="KW-0732">Signal</keyword>
<dbReference type="AlphaFoldDB" id="A0A9P6NRJ7"/>
<organism evidence="6 7">
    <name type="scientific">Cronartium quercuum f. sp. fusiforme G11</name>
    <dbReference type="NCBI Taxonomy" id="708437"/>
    <lineage>
        <taxon>Eukaryota</taxon>
        <taxon>Fungi</taxon>
        <taxon>Dikarya</taxon>
        <taxon>Basidiomycota</taxon>
        <taxon>Pucciniomycotina</taxon>
        <taxon>Pucciniomycetes</taxon>
        <taxon>Pucciniales</taxon>
        <taxon>Coleosporiaceae</taxon>
        <taxon>Cronartium</taxon>
    </lineage>
</organism>
<accession>A0A9P6NRJ7</accession>
<evidence type="ECO:0000256" key="3">
    <source>
        <dbReference type="ARBA" id="ARBA00022729"/>
    </source>
</evidence>
<evidence type="ECO:0000256" key="5">
    <source>
        <dbReference type="SAM" id="SignalP"/>
    </source>
</evidence>
<evidence type="ECO:0000256" key="2">
    <source>
        <dbReference type="ARBA" id="ARBA00018534"/>
    </source>
</evidence>
<gene>
    <name evidence="6" type="ORF">CROQUDRAFT_714287</name>
</gene>
<dbReference type="PANTHER" id="PTHR38425">
    <property type="entry name" value="LONG CHRONOLOGICAL LIFESPAN PROTEIN 2"/>
    <property type="match status" value="1"/>
</dbReference>
<evidence type="ECO:0000313" key="7">
    <source>
        <dbReference type="Proteomes" id="UP000886653"/>
    </source>
</evidence>
<dbReference type="OrthoDB" id="2234316at2759"/>
<sequence length="130" mass="14459">MIRTFPTCLILLLSLVCLTKSQFGNIFEQFFNQGNEDGSHEHHGHQHHQEQISGGADRWRKMSEQASCSTYLCPSSFECVSRPSECPCLEPEDIKCPIPGSSADEPESFVCTRKPGCTRVQEALRLGSGL</sequence>
<keyword evidence="7" id="KW-1185">Reference proteome</keyword>
<dbReference type="InterPro" id="IPR034543">
    <property type="entry name" value="LCL2"/>
</dbReference>
<feature type="signal peptide" evidence="5">
    <location>
        <begin position="1"/>
        <end position="21"/>
    </location>
</feature>
<evidence type="ECO:0000313" key="6">
    <source>
        <dbReference type="EMBL" id="KAG0148953.1"/>
    </source>
</evidence>
<comment type="caution">
    <text evidence="6">The sequence shown here is derived from an EMBL/GenBank/DDBJ whole genome shotgun (WGS) entry which is preliminary data.</text>
</comment>
<comment type="similarity">
    <text evidence="1">Belongs to the LCL2 family.</text>
</comment>
<dbReference type="EMBL" id="MU167232">
    <property type="protein sequence ID" value="KAG0148953.1"/>
    <property type="molecule type" value="Genomic_DNA"/>
</dbReference>
<proteinExistence type="inferred from homology"/>
<name>A0A9P6NRJ7_9BASI</name>
<evidence type="ECO:0000256" key="4">
    <source>
        <dbReference type="SAM" id="MobiDB-lite"/>
    </source>
</evidence>
<reference evidence="6" key="1">
    <citation type="submission" date="2013-11" db="EMBL/GenBank/DDBJ databases">
        <title>Genome sequence of the fusiform rust pathogen reveals effectors for host alternation and coevolution with pine.</title>
        <authorList>
            <consortium name="DOE Joint Genome Institute"/>
            <person name="Smith K."/>
            <person name="Pendleton A."/>
            <person name="Kubisiak T."/>
            <person name="Anderson C."/>
            <person name="Salamov A."/>
            <person name="Aerts A."/>
            <person name="Riley R."/>
            <person name="Clum A."/>
            <person name="Lindquist E."/>
            <person name="Ence D."/>
            <person name="Campbell M."/>
            <person name="Kronenberg Z."/>
            <person name="Feau N."/>
            <person name="Dhillon B."/>
            <person name="Hamelin R."/>
            <person name="Burleigh J."/>
            <person name="Smith J."/>
            <person name="Yandell M."/>
            <person name="Nelson C."/>
            <person name="Grigoriev I."/>
            <person name="Davis J."/>
        </authorList>
    </citation>
    <scope>NUCLEOTIDE SEQUENCE</scope>
    <source>
        <strain evidence="6">G11</strain>
    </source>
</reference>